<evidence type="ECO:0000313" key="3">
    <source>
        <dbReference type="Proteomes" id="UP001607302"/>
    </source>
</evidence>
<comment type="caution">
    <text evidence="2">The sequence shown here is derived from an EMBL/GenBank/DDBJ whole genome shotgun (WGS) entry which is preliminary data.</text>
</comment>
<keyword evidence="3" id="KW-1185">Reference proteome</keyword>
<proteinExistence type="predicted"/>
<organism evidence="2 3">
    <name type="scientific">Vespula squamosa</name>
    <name type="common">Southern yellow jacket</name>
    <name type="synonym">Wasp</name>
    <dbReference type="NCBI Taxonomy" id="30214"/>
    <lineage>
        <taxon>Eukaryota</taxon>
        <taxon>Metazoa</taxon>
        <taxon>Ecdysozoa</taxon>
        <taxon>Arthropoda</taxon>
        <taxon>Hexapoda</taxon>
        <taxon>Insecta</taxon>
        <taxon>Pterygota</taxon>
        <taxon>Neoptera</taxon>
        <taxon>Endopterygota</taxon>
        <taxon>Hymenoptera</taxon>
        <taxon>Apocrita</taxon>
        <taxon>Aculeata</taxon>
        <taxon>Vespoidea</taxon>
        <taxon>Vespidae</taxon>
        <taxon>Vespinae</taxon>
        <taxon>Vespula</taxon>
    </lineage>
</organism>
<accession>A0ABD2BE44</accession>
<reference evidence="2 3" key="1">
    <citation type="journal article" date="2024" name="Ann. Entomol. Soc. Am.">
        <title>Genomic analyses of the southern and eastern yellowjacket wasps (Hymenoptera: Vespidae) reveal evolutionary signatures of social life.</title>
        <authorList>
            <person name="Catto M.A."/>
            <person name="Caine P.B."/>
            <person name="Orr S.E."/>
            <person name="Hunt B.G."/>
            <person name="Goodisman M.A.D."/>
        </authorList>
    </citation>
    <scope>NUCLEOTIDE SEQUENCE [LARGE SCALE GENOMIC DNA]</scope>
    <source>
        <strain evidence="2">233</strain>
        <tissue evidence="2">Head and thorax</tissue>
    </source>
</reference>
<dbReference type="EMBL" id="JAUDFV010000110">
    <property type="protein sequence ID" value="KAL2731006.1"/>
    <property type="molecule type" value="Genomic_DNA"/>
</dbReference>
<protein>
    <submittedName>
        <fullName evidence="2">Uncharacterized protein</fullName>
    </submittedName>
</protein>
<evidence type="ECO:0000313" key="2">
    <source>
        <dbReference type="EMBL" id="KAL2731006.1"/>
    </source>
</evidence>
<dbReference type="AlphaFoldDB" id="A0ABD2BE44"/>
<name>A0ABD2BE44_VESSQ</name>
<feature type="compositionally biased region" description="Basic and acidic residues" evidence="1">
    <location>
        <begin position="125"/>
        <end position="159"/>
    </location>
</feature>
<sequence>MSSEICLALKMLGQQQVSDTSAPFAIGKVPDSIFPSHSRFFIESFVLLPSLESRIRYDIIRSLQRLIYLKDHQQVFESVNSHWQHSKEEFANDDVSISTSTAGAPNEQNKYAGACKSRTLYEGTMEKKESGNDREDYTEVEYEKKQDTEDEKDKKKPIVIDDAQPGRYLSSANFTGGEKESSSTGFRRPIPFRSRPRVRRYLPCTTTDENREESRNGCDGQGTRPRTRSATA</sequence>
<evidence type="ECO:0000256" key="1">
    <source>
        <dbReference type="SAM" id="MobiDB-lite"/>
    </source>
</evidence>
<gene>
    <name evidence="2" type="ORF">V1478_005419</name>
</gene>
<feature type="region of interest" description="Disordered" evidence="1">
    <location>
        <begin position="125"/>
        <end position="232"/>
    </location>
</feature>
<dbReference type="Proteomes" id="UP001607302">
    <property type="component" value="Unassembled WGS sequence"/>
</dbReference>